<dbReference type="GO" id="GO:0003676">
    <property type="term" value="F:nucleic acid binding"/>
    <property type="evidence" value="ECO:0007669"/>
    <property type="project" value="InterPro"/>
</dbReference>
<dbReference type="InterPro" id="IPR036388">
    <property type="entry name" value="WH-like_DNA-bd_sf"/>
</dbReference>
<feature type="compositionally biased region" description="Polar residues" evidence="8">
    <location>
        <begin position="11"/>
        <end position="31"/>
    </location>
</feature>
<dbReference type="Pfam" id="PF23445">
    <property type="entry name" value="WHD_SNRNP200"/>
    <property type="match status" value="1"/>
</dbReference>
<dbReference type="GO" id="GO:0043138">
    <property type="term" value="F:3'-5' DNA helicase activity"/>
    <property type="evidence" value="ECO:0007669"/>
    <property type="project" value="UniProtKB-EC"/>
</dbReference>
<dbReference type="InterPro" id="IPR014001">
    <property type="entry name" value="Helicase_ATP-bd"/>
</dbReference>
<comment type="caution">
    <text evidence="11">The sequence shown here is derived from an EMBL/GenBank/DDBJ whole genome shotgun (WGS) entry which is preliminary data.</text>
</comment>
<keyword evidence="4" id="KW-0067">ATP-binding</keyword>
<feature type="region of interest" description="Disordered" evidence="8">
    <location>
        <begin position="280"/>
        <end position="368"/>
    </location>
</feature>
<feature type="domain" description="Helicase ATP-binding" evidence="9">
    <location>
        <begin position="425"/>
        <end position="599"/>
    </location>
</feature>
<dbReference type="AlphaFoldDB" id="A0A395IKA1"/>
<feature type="compositionally biased region" description="Polar residues" evidence="8">
    <location>
        <begin position="254"/>
        <end position="263"/>
    </location>
</feature>
<dbReference type="InterPro" id="IPR057842">
    <property type="entry name" value="WH_MER3"/>
</dbReference>
<keyword evidence="1" id="KW-0547">Nucleotide-binding</keyword>
<dbReference type="PROSITE" id="PS51194">
    <property type="entry name" value="HELICASE_CTER"/>
    <property type="match status" value="1"/>
</dbReference>
<dbReference type="Proteomes" id="UP000249056">
    <property type="component" value="Unassembled WGS sequence"/>
</dbReference>
<feature type="compositionally biased region" description="Low complexity" evidence="8">
    <location>
        <begin position="1"/>
        <end position="10"/>
    </location>
</feature>
<dbReference type="Pfam" id="PF00270">
    <property type="entry name" value="DEAD"/>
    <property type="match status" value="1"/>
</dbReference>
<keyword evidence="2" id="KW-0378">Hydrolase</keyword>
<evidence type="ECO:0000259" key="10">
    <source>
        <dbReference type="PROSITE" id="PS51194"/>
    </source>
</evidence>
<evidence type="ECO:0000256" key="1">
    <source>
        <dbReference type="ARBA" id="ARBA00022741"/>
    </source>
</evidence>
<feature type="compositionally biased region" description="Polar residues" evidence="8">
    <location>
        <begin position="327"/>
        <end position="366"/>
    </location>
</feature>
<accession>A0A395IKA1</accession>
<evidence type="ECO:0000256" key="6">
    <source>
        <dbReference type="ARBA" id="ARBA00034808"/>
    </source>
</evidence>
<feature type="region of interest" description="Disordered" evidence="8">
    <location>
        <begin position="243"/>
        <end position="263"/>
    </location>
</feature>
<name>A0A395IKA1_9HELO</name>
<dbReference type="Pfam" id="PF00271">
    <property type="entry name" value="Helicase_C"/>
    <property type="match status" value="1"/>
</dbReference>
<evidence type="ECO:0000256" key="2">
    <source>
        <dbReference type="ARBA" id="ARBA00022801"/>
    </source>
</evidence>
<dbReference type="Gene3D" id="3.40.50.300">
    <property type="entry name" value="P-loop containing nucleotide triphosphate hydrolases"/>
    <property type="match status" value="2"/>
</dbReference>
<comment type="catalytic activity">
    <reaction evidence="5">
        <text>Couples ATP hydrolysis with the unwinding of duplex DNA by translocating in the 3'-5' direction.</text>
        <dbReference type="EC" id="5.6.2.4"/>
    </reaction>
</comment>
<dbReference type="InterPro" id="IPR011545">
    <property type="entry name" value="DEAD/DEAH_box_helicase_dom"/>
</dbReference>
<dbReference type="GO" id="GO:0016787">
    <property type="term" value="F:hydrolase activity"/>
    <property type="evidence" value="ECO:0007669"/>
    <property type="project" value="UniProtKB-KW"/>
</dbReference>
<proteinExistence type="predicted"/>
<dbReference type="InterPro" id="IPR052247">
    <property type="entry name" value="Meiotic_Crossover_Helicase"/>
</dbReference>
<dbReference type="Gene3D" id="1.10.10.10">
    <property type="entry name" value="Winged helix-like DNA-binding domain superfamily/Winged helix DNA-binding domain"/>
    <property type="match status" value="1"/>
</dbReference>
<dbReference type="InterPro" id="IPR027417">
    <property type="entry name" value="P-loop_NTPase"/>
</dbReference>
<dbReference type="SUPFAM" id="SSF52540">
    <property type="entry name" value="P-loop containing nucleoside triphosphate hydrolases"/>
    <property type="match status" value="2"/>
</dbReference>
<evidence type="ECO:0000313" key="11">
    <source>
        <dbReference type="EMBL" id="RAL59793.1"/>
    </source>
</evidence>
<dbReference type="InterPro" id="IPR001650">
    <property type="entry name" value="Helicase_C-like"/>
</dbReference>
<dbReference type="FunFam" id="1.10.10.10:FF:000012">
    <property type="entry name" value="U5 small nuclear ribonucleoprotein helicase"/>
    <property type="match status" value="1"/>
</dbReference>
<dbReference type="PANTHER" id="PTHR47835">
    <property type="entry name" value="HFM1, ATP DEPENDENT DNA HELICASE HOMOLOG"/>
    <property type="match status" value="1"/>
</dbReference>
<gene>
    <name evidence="11" type="ORF">DID88_000422</name>
</gene>
<dbReference type="GO" id="GO:0005524">
    <property type="term" value="F:ATP binding"/>
    <property type="evidence" value="ECO:0007669"/>
    <property type="project" value="UniProtKB-KW"/>
</dbReference>
<dbReference type="SMART" id="SM00487">
    <property type="entry name" value="DEXDc"/>
    <property type="match status" value="1"/>
</dbReference>
<evidence type="ECO:0000256" key="3">
    <source>
        <dbReference type="ARBA" id="ARBA00022806"/>
    </source>
</evidence>
<feature type="compositionally biased region" description="Polar residues" evidence="8">
    <location>
        <begin position="113"/>
        <end position="123"/>
    </location>
</feature>
<evidence type="ECO:0000256" key="4">
    <source>
        <dbReference type="ARBA" id="ARBA00022840"/>
    </source>
</evidence>
<keyword evidence="3" id="KW-0347">Helicase</keyword>
<keyword evidence="12" id="KW-1185">Reference proteome</keyword>
<dbReference type="PROSITE" id="PS51192">
    <property type="entry name" value="HELICASE_ATP_BIND_1"/>
    <property type="match status" value="1"/>
</dbReference>
<dbReference type="PANTHER" id="PTHR47835:SF3">
    <property type="entry name" value="HELICASE FOR MEIOSIS 1"/>
    <property type="match status" value="1"/>
</dbReference>
<dbReference type="OrthoDB" id="5575at2759"/>
<feature type="domain" description="Helicase C-terminal" evidence="10">
    <location>
        <begin position="599"/>
        <end position="770"/>
    </location>
</feature>
<evidence type="ECO:0000313" key="12">
    <source>
        <dbReference type="Proteomes" id="UP000249056"/>
    </source>
</evidence>
<evidence type="ECO:0000259" key="9">
    <source>
        <dbReference type="PROSITE" id="PS51192"/>
    </source>
</evidence>
<organism evidence="11 12">
    <name type="scientific">Monilinia fructigena</name>
    <dbReference type="NCBI Taxonomy" id="38457"/>
    <lineage>
        <taxon>Eukaryota</taxon>
        <taxon>Fungi</taxon>
        <taxon>Dikarya</taxon>
        <taxon>Ascomycota</taxon>
        <taxon>Pezizomycotina</taxon>
        <taxon>Leotiomycetes</taxon>
        <taxon>Helotiales</taxon>
        <taxon>Sclerotiniaceae</taxon>
        <taxon>Monilinia</taxon>
    </lineage>
</organism>
<feature type="region of interest" description="Disordered" evidence="8">
    <location>
        <begin position="1198"/>
        <end position="1220"/>
    </location>
</feature>
<dbReference type="EMBL" id="QKRW01000048">
    <property type="protein sequence ID" value="RAL59793.1"/>
    <property type="molecule type" value="Genomic_DNA"/>
</dbReference>
<reference evidence="11 12" key="1">
    <citation type="submission" date="2018-06" db="EMBL/GenBank/DDBJ databases">
        <title>Genome Sequence of the Brown Rot Fungal Pathogen Monilinia fructigena.</title>
        <authorList>
            <person name="Landi L."/>
            <person name="De Miccolis Angelini R.M."/>
            <person name="Pollastro S."/>
            <person name="Abate D."/>
            <person name="Faretra F."/>
            <person name="Romanazzi G."/>
        </authorList>
    </citation>
    <scope>NUCLEOTIDE SEQUENCE [LARGE SCALE GENOMIC DNA]</scope>
    <source>
        <strain evidence="11 12">Mfrg269</strain>
    </source>
</reference>
<feature type="compositionally biased region" description="Low complexity" evidence="8">
    <location>
        <begin position="282"/>
        <end position="299"/>
    </location>
</feature>
<protein>
    <recommendedName>
        <fullName evidence="6">DNA 3'-5' helicase</fullName>
        <ecNumber evidence="6">5.6.2.4</ecNumber>
    </recommendedName>
</protein>
<evidence type="ECO:0000256" key="8">
    <source>
        <dbReference type="SAM" id="MobiDB-lite"/>
    </source>
</evidence>
<dbReference type="SMART" id="SM00490">
    <property type="entry name" value="HELICc"/>
    <property type="match status" value="1"/>
</dbReference>
<evidence type="ECO:0000256" key="7">
    <source>
        <dbReference type="ARBA" id="ARBA00048988"/>
    </source>
</evidence>
<dbReference type="CDD" id="cd18795">
    <property type="entry name" value="SF2_C_Ski2"/>
    <property type="match status" value="1"/>
</dbReference>
<feature type="region of interest" description="Disordered" evidence="8">
    <location>
        <begin position="1"/>
        <end position="55"/>
    </location>
</feature>
<dbReference type="EC" id="5.6.2.4" evidence="6"/>
<evidence type="ECO:0000256" key="5">
    <source>
        <dbReference type="ARBA" id="ARBA00034617"/>
    </source>
</evidence>
<feature type="region of interest" description="Disordered" evidence="8">
    <location>
        <begin position="83"/>
        <end position="135"/>
    </location>
</feature>
<sequence>MISNSNNNSSDIGPNSENGQDQSFNTNFFTSKDSRHLPPETGFTFGPSPMQRRQQASKLGFVQGLNMRSPYDNIENNQSLGYLVAPSEEPPPAGFTFGPAPKQFGPSMVPPGQDTTVRASYNTPGHDPLAGYLSRPSFESPQLLQRLSQYPATNNGNGNSQGRLSLPRLPSLLTSHAESESFGGRKGPRVLTSADNHFKQQILQDIELKTKPKDRPAHFYNSGFGEANSPLTQLANNMISQTSLSLPQPVGPSPKQNFTPPSTRTINMSAFVYQPTECTNTAADSSPLDLPASSPSARVGYRRNSNRILSSSNTREAEQGFERQYATPHTPQNQTSSSKRYTLSSRTSQVQNTHRNTEHSGFSPAQETYHGGVRQFHNDRQIIAFGNGPPMAHGIQLVSPHELPDRFRQVFPYELFNAVQSKCFAPIYRTNNNIVVSAPTGSGKTALLELAICKLVENYGSGQFKIVYQAPVKSLCSERMRDWTKKFSHLNLPVAELTGDTSNAEMSRVGNASIIITTPEKWDSITRKWADYQKLLQLVKLFLIDEVHILKDVRGATLEAVVSRMHSIGVSVRFVALSATVPNSNDIATWLGRDSNNRQLPAHRENFGEEFRPVKTLDRQRVVDRAWPAPTIRTAVGTKDLQELVGCGVAYHHAGLDHQDRCAIETAYLKGYISVICCTSTLAVGVNLPCHLVVLKGTVGFQDSGLVEYSDLEVMQMLGRAGRPQFDDNAVAVIMTRMERVDRYKKMISGQDVLESTLHLNLIEHLNSEIGLRTIKTAYEAKVWLGGTFLSVRMRQNPSYYKFSGVIPSRNTDEQLELVCERDIKLLQDYDLVTKEEAFSCTEYGAAMSRYMPKLLAEHFRRLGNNQRSRSPAALGYTNATLPIWLGSIPSLTFMAELSSGTLLPFQTPDDEIILVEKQLATKVRKVGDLDISDEYYDGINDDAMLVAAGQIEGKRRVSSDYGSDAFVDIDTVHLDTSDKDKVGEDAQPEPLKNGKWQVGLKLARKKSLVEVPEIKSRKTKLEDKMNVAVTKFDMSNTQPSGSQKLPKLIKKPRLTLSAGPSSDQDAIEVIDLSRTLPPVTYPDVARRDYRKLHELHTNIQKDSSVRLSKNPPTFSYASGDFLQNNVFDFAAFNSEKAHIEQFSSPLMSDLHKKNDREKVEEDEIDSMDIGMPCMKRQQSSPWMRDFRNGNVTSYDHGDTFDEYGYDNSPVLPQIKEETN</sequence>
<comment type="catalytic activity">
    <reaction evidence="7">
        <text>ATP + H2O = ADP + phosphate + H(+)</text>
        <dbReference type="Rhea" id="RHEA:13065"/>
        <dbReference type="ChEBI" id="CHEBI:15377"/>
        <dbReference type="ChEBI" id="CHEBI:15378"/>
        <dbReference type="ChEBI" id="CHEBI:30616"/>
        <dbReference type="ChEBI" id="CHEBI:43474"/>
        <dbReference type="ChEBI" id="CHEBI:456216"/>
        <dbReference type="EC" id="5.6.2.4"/>
    </reaction>
</comment>